<evidence type="ECO:0000313" key="3">
    <source>
        <dbReference type="Proteomes" id="UP000231358"/>
    </source>
</evidence>
<proteinExistence type="predicted"/>
<organism evidence="2 3">
    <name type="scientific">Aspergillus arachidicola</name>
    <dbReference type="NCBI Taxonomy" id="656916"/>
    <lineage>
        <taxon>Eukaryota</taxon>
        <taxon>Fungi</taxon>
        <taxon>Dikarya</taxon>
        <taxon>Ascomycota</taxon>
        <taxon>Pezizomycotina</taxon>
        <taxon>Eurotiomycetes</taxon>
        <taxon>Eurotiomycetidae</taxon>
        <taxon>Eurotiales</taxon>
        <taxon>Aspergillaceae</taxon>
        <taxon>Aspergillus</taxon>
        <taxon>Aspergillus subgen. Circumdati</taxon>
    </lineage>
</organism>
<comment type="caution">
    <text evidence="2">The sequence shown here is derived from an EMBL/GenBank/DDBJ whole genome shotgun (WGS) entry which is preliminary data.</text>
</comment>
<keyword evidence="3" id="KW-1185">Reference proteome</keyword>
<evidence type="ECO:0008006" key="4">
    <source>
        <dbReference type="Google" id="ProtNLM"/>
    </source>
</evidence>
<reference evidence="2 3" key="1">
    <citation type="submission" date="2017-05" db="EMBL/GenBank/DDBJ databases">
        <title>Genome sequence for an aflatoxigenic pathogen of Argentinian peanut, Aspergillus arachidicola.</title>
        <authorList>
            <person name="Moore G."/>
            <person name="Beltz S.B."/>
            <person name="Mack B.M."/>
        </authorList>
    </citation>
    <scope>NUCLEOTIDE SEQUENCE [LARGE SCALE GENOMIC DNA]</scope>
    <source>
        <strain evidence="2 3">CBS 117610</strain>
    </source>
</reference>
<feature type="compositionally biased region" description="Acidic residues" evidence="1">
    <location>
        <begin position="313"/>
        <end position="332"/>
    </location>
</feature>
<name>A0A2G7FND3_9EURO</name>
<dbReference type="AlphaFoldDB" id="A0A2G7FND3"/>
<dbReference type="Proteomes" id="UP000231358">
    <property type="component" value="Unassembled WGS sequence"/>
</dbReference>
<protein>
    <recommendedName>
        <fullName evidence="4">F-box domain-containing protein</fullName>
    </recommendedName>
</protein>
<accession>A0A2G7FND3</accession>
<evidence type="ECO:0000313" key="2">
    <source>
        <dbReference type="EMBL" id="PIG82147.1"/>
    </source>
</evidence>
<dbReference type="EMBL" id="NEXV01000528">
    <property type="protein sequence ID" value="PIG82147.1"/>
    <property type="molecule type" value="Genomic_DNA"/>
</dbReference>
<sequence>MDPSNNTGQCYLSRLPAELLYEIFQRCPDVSALWSLLNTSSRMSAAFDARASEIVDAVLNLTVPVQTRLYMRQFLLLRTGIHSYSSFEEAQTDRFLLCKRIIATPDQLRGFVALSHRVHVLAHLCIERCLQRCLDSPLGQRKYPMGFIFPTWTEEQRSILSFWRVLFCNELKLQGLKGHLDWSPRELARLQSRGLYQHVSSNTARFQAMTALRFMCEQTNPEGSEEELSDGIKQHEPFQLPRIPEGTEYGWTCQPPPSPCAVTQGWSPADPWLPEPRPFIRIAPSPILEQRVASDTDSDDEELLLTPVQSQEMESEELESDESESDESDSDESGIGQGICRCFPALSSEERLIIVDNPPSDPEIIPPVPLPIQGFGEVPSGGEWRTLHGETIGVKFWESMDGNPSAGPGQYIRSGVYLKYGFAIWEEQRMIDMGLWSTQARVDASDHLRRWYSFLSEEDLKFYDSRRRYYDSS</sequence>
<gene>
    <name evidence="2" type="ORF">AARAC_000092</name>
</gene>
<feature type="region of interest" description="Disordered" evidence="1">
    <location>
        <begin position="306"/>
        <end position="339"/>
    </location>
</feature>
<evidence type="ECO:0000256" key="1">
    <source>
        <dbReference type="SAM" id="MobiDB-lite"/>
    </source>
</evidence>
<dbReference type="STRING" id="656916.A0A2G7FND3"/>